<dbReference type="RefSeq" id="WP_035662069.1">
    <property type="nucleotide sequence ID" value="NZ_BAUV01000003.1"/>
</dbReference>
<proteinExistence type="predicted"/>
<feature type="transmembrane region" description="Helical" evidence="1">
    <location>
        <begin position="5"/>
        <end position="25"/>
    </location>
</feature>
<protein>
    <submittedName>
        <fullName evidence="2">Uncharacterized protein</fullName>
    </submittedName>
</protein>
<dbReference type="AlphaFoldDB" id="W4QPT2"/>
<name>W4QPT2_HALA3</name>
<accession>W4QPT2</accession>
<dbReference type="EMBL" id="BAUV01000003">
    <property type="protein sequence ID" value="GAE33673.1"/>
    <property type="molecule type" value="Genomic_DNA"/>
</dbReference>
<dbReference type="Proteomes" id="UP000018896">
    <property type="component" value="Unassembled WGS sequence"/>
</dbReference>
<feature type="transmembrane region" description="Helical" evidence="1">
    <location>
        <begin position="31"/>
        <end position="50"/>
    </location>
</feature>
<dbReference type="STRING" id="1236973.JCM9157_694"/>
<evidence type="ECO:0000313" key="3">
    <source>
        <dbReference type="Proteomes" id="UP000018896"/>
    </source>
</evidence>
<keyword evidence="1" id="KW-0472">Membrane</keyword>
<dbReference type="eggNOG" id="ENOG502ZTNZ">
    <property type="taxonomic scope" value="Bacteria"/>
</dbReference>
<evidence type="ECO:0000313" key="2">
    <source>
        <dbReference type="EMBL" id="GAE33673.1"/>
    </source>
</evidence>
<organism evidence="2 3">
    <name type="scientific">Halalkalibacter akibai (strain ATCC 43226 / DSM 21942 / CIP 109018 / JCM 9157 / 1139)</name>
    <name type="common">Bacillus akibai</name>
    <dbReference type="NCBI Taxonomy" id="1236973"/>
    <lineage>
        <taxon>Bacteria</taxon>
        <taxon>Bacillati</taxon>
        <taxon>Bacillota</taxon>
        <taxon>Bacilli</taxon>
        <taxon>Bacillales</taxon>
        <taxon>Bacillaceae</taxon>
        <taxon>Halalkalibacter</taxon>
    </lineage>
</organism>
<reference evidence="2 3" key="1">
    <citation type="journal article" date="2014" name="Genome Announc.">
        <title>Draft Genome Sequences of Three Alkaliphilic Bacillus Strains, Bacillus wakoensis JCM 9140T, Bacillus akibai JCM 9157T, and Bacillus hemicellulosilyticus JCM 9152T.</title>
        <authorList>
            <person name="Yuki M."/>
            <person name="Oshima K."/>
            <person name="Suda W."/>
            <person name="Oshida Y."/>
            <person name="Kitamura K."/>
            <person name="Iida T."/>
            <person name="Hattori M."/>
            <person name="Ohkuma M."/>
        </authorList>
    </citation>
    <scope>NUCLEOTIDE SEQUENCE [LARGE SCALE GENOMIC DNA]</scope>
    <source>
        <strain evidence="2 3">JCM 9157</strain>
    </source>
</reference>
<evidence type="ECO:0000256" key="1">
    <source>
        <dbReference type="SAM" id="Phobius"/>
    </source>
</evidence>
<gene>
    <name evidence="2" type="ORF">JCM9157_694</name>
</gene>
<keyword evidence="1" id="KW-1133">Transmembrane helix</keyword>
<dbReference type="OrthoDB" id="2739814at2"/>
<keyword evidence="3" id="KW-1185">Reference proteome</keyword>
<comment type="caution">
    <text evidence="2">The sequence shown here is derived from an EMBL/GenBank/DDBJ whole genome shotgun (WGS) entry which is preliminary data.</text>
</comment>
<keyword evidence="1" id="KW-0812">Transmembrane</keyword>
<sequence>MKSYIILFIVVVFMHTITLVNVTIFNGEWNGIVLFLSNTLFIIAVFYFGIEFRANRKKSRST</sequence>